<reference evidence="2" key="1">
    <citation type="journal article" date="2023" name="Front. Plant Sci.">
        <title>Chromosomal-level genome assembly of Melastoma candidum provides insights into trichome evolution.</title>
        <authorList>
            <person name="Zhong Y."/>
            <person name="Wu W."/>
            <person name="Sun C."/>
            <person name="Zou P."/>
            <person name="Liu Y."/>
            <person name="Dai S."/>
            <person name="Zhou R."/>
        </authorList>
    </citation>
    <scope>NUCLEOTIDE SEQUENCE [LARGE SCALE GENOMIC DNA]</scope>
</reference>
<sequence>MDDGGQGSFSAATSPGKELYEFGNKIMVTAIVSLSVVIFFMCILHLYTRHVVRRRELSRAAARALALRVALARSVQLGSRKAGLDPSSIPLFMYRVTENDQDELAPQCSVCLSLFKDGDAARVLPNCKHSFHAECIDKWLGSNATCPVCRAGAMPRLRVESRELPVRLGPFEMVTIRTVKPCHKASSSCLEGTSEDCGKAATDGVSSERLGPIGNPE</sequence>
<accession>A0ACB9S588</accession>
<name>A0ACB9S588_9MYRT</name>
<organism evidence="1 2">
    <name type="scientific">Melastoma candidum</name>
    <dbReference type="NCBI Taxonomy" id="119954"/>
    <lineage>
        <taxon>Eukaryota</taxon>
        <taxon>Viridiplantae</taxon>
        <taxon>Streptophyta</taxon>
        <taxon>Embryophyta</taxon>
        <taxon>Tracheophyta</taxon>
        <taxon>Spermatophyta</taxon>
        <taxon>Magnoliopsida</taxon>
        <taxon>eudicotyledons</taxon>
        <taxon>Gunneridae</taxon>
        <taxon>Pentapetalae</taxon>
        <taxon>rosids</taxon>
        <taxon>malvids</taxon>
        <taxon>Myrtales</taxon>
        <taxon>Melastomataceae</taxon>
        <taxon>Melastomatoideae</taxon>
        <taxon>Melastomateae</taxon>
        <taxon>Melastoma</taxon>
    </lineage>
</organism>
<keyword evidence="2" id="KW-1185">Reference proteome</keyword>
<gene>
    <name evidence="1" type="ORF">MLD38_009182</name>
</gene>
<proteinExistence type="predicted"/>
<dbReference type="EMBL" id="CM042882">
    <property type="protein sequence ID" value="KAI4383332.1"/>
    <property type="molecule type" value="Genomic_DNA"/>
</dbReference>
<dbReference type="Proteomes" id="UP001057402">
    <property type="component" value="Chromosome 3"/>
</dbReference>
<evidence type="ECO:0000313" key="1">
    <source>
        <dbReference type="EMBL" id="KAI4383332.1"/>
    </source>
</evidence>
<comment type="caution">
    <text evidence="1">The sequence shown here is derived from an EMBL/GenBank/DDBJ whole genome shotgun (WGS) entry which is preliminary data.</text>
</comment>
<evidence type="ECO:0000313" key="2">
    <source>
        <dbReference type="Proteomes" id="UP001057402"/>
    </source>
</evidence>
<protein>
    <submittedName>
        <fullName evidence="1">Uncharacterized protein</fullName>
    </submittedName>
</protein>